<accession>A0A558DGQ9</accession>
<reference evidence="1 2" key="2">
    <citation type="submission" date="2019-08" db="EMBL/GenBank/DDBJ databases">
        <title>Amycolatopsis acidicola sp. nov., isolated from peat swamp forest soil.</title>
        <authorList>
            <person name="Srisuk N."/>
        </authorList>
    </citation>
    <scope>NUCLEOTIDE SEQUENCE [LARGE SCALE GENOMIC DNA]</scope>
    <source>
        <strain evidence="1 2">TBRC 6029</strain>
    </source>
</reference>
<name>A0A558DGQ9_9PSEU</name>
<dbReference type="OrthoDB" id="9115306at2"/>
<proteinExistence type="predicted"/>
<dbReference type="EMBL" id="VJWX01000025">
    <property type="protein sequence ID" value="TVT60211.1"/>
    <property type="molecule type" value="Genomic_DNA"/>
</dbReference>
<evidence type="ECO:0000313" key="2">
    <source>
        <dbReference type="Proteomes" id="UP000320011"/>
    </source>
</evidence>
<sequence>MDESPVPQRPSTIALYYPWVRFQDDNWLKLALLTWGNIARIRPSGIGNADDELVRQIRDETDLIMDLTPSAIDLSTVSDAFEEVIEDARVEITDELEAVRWESVQTNYYQEPTRKQTGGGFGTVPKEDLIWVYAGDDSSVRGSKADVRARGILGSTGLAAPDPNGGPWLGMRPKVASVYLTLLADAIARHNHLCPVTDDPRAHAATGTLDRLAQVLFGEDARPQRVDNPEDAYLHLALNAVIKPKRLAHLPIRKLIAFRQRYSAELEAFRQHVADLAPQLRTVAEVENLQVARAYLRAIYERTTKRQLDELRRALRGMGVDSVTGTLGLKIDLGAAAGTILGAAAAAGGQPTVAGAAVGVTVLPYVARRVKEARQLRRESPVAYLLAADRKLARSALSGRR</sequence>
<protein>
    <submittedName>
        <fullName evidence="1">Uncharacterized protein</fullName>
    </submittedName>
</protein>
<gene>
    <name evidence="1" type="ORF">FNH05_04705</name>
</gene>
<dbReference type="Pfam" id="PF19749">
    <property type="entry name" value="DUF6236"/>
    <property type="match status" value="1"/>
</dbReference>
<evidence type="ECO:0000313" key="1">
    <source>
        <dbReference type="EMBL" id="TVT60211.1"/>
    </source>
</evidence>
<dbReference type="Proteomes" id="UP000320011">
    <property type="component" value="Unassembled WGS sequence"/>
</dbReference>
<reference evidence="1 2" key="1">
    <citation type="submission" date="2019-07" db="EMBL/GenBank/DDBJ databases">
        <authorList>
            <person name="Duangmal K."/>
            <person name="Teo W.F.A."/>
        </authorList>
    </citation>
    <scope>NUCLEOTIDE SEQUENCE [LARGE SCALE GENOMIC DNA]</scope>
    <source>
        <strain evidence="1 2">TBRC 6029</strain>
    </source>
</reference>
<comment type="caution">
    <text evidence="1">The sequence shown here is derived from an EMBL/GenBank/DDBJ whole genome shotgun (WGS) entry which is preliminary data.</text>
</comment>
<keyword evidence="2" id="KW-1185">Reference proteome</keyword>
<dbReference type="InterPro" id="IPR046203">
    <property type="entry name" value="DUF6236"/>
</dbReference>
<dbReference type="RefSeq" id="WP_144586025.1">
    <property type="nucleotide sequence ID" value="NZ_VJWX01000025.1"/>
</dbReference>
<dbReference type="AlphaFoldDB" id="A0A558DGQ9"/>
<organism evidence="1 2">
    <name type="scientific">Amycolatopsis rhizosphaerae</name>
    <dbReference type="NCBI Taxonomy" id="2053003"/>
    <lineage>
        <taxon>Bacteria</taxon>
        <taxon>Bacillati</taxon>
        <taxon>Actinomycetota</taxon>
        <taxon>Actinomycetes</taxon>
        <taxon>Pseudonocardiales</taxon>
        <taxon>Pseudonocardiaceae</taxon>
        <taxon>Amycolatopsis</taxon>
    </lineage>
</organism>